<comment type="caution">
    <text evidence="3">The sequence shown here is derived from an EMBL/GenBank/DDBJ whole genome shotgun (WGS) entry which is preliminary data.</text>
</comment>
<evidence type="ECO:0000313" key="3">
    <source>
        <dbReference type="EMBL" id="MBW8270406.1"/>
    </source>
</evidence>
<dbReference type="Gene3D" id="3.40.50.2000">
    <property type="entry name" value="Glycogen Phosphorylase B"/>
    <property type="match status" value="2"/>
</dbReference>
<sequence>MRIAQVAPLAEAVPPRLYGGTERVVSYLTEELVALGHEVTLFASGDSRTRARLEAVVPQALRLGLKVRDEVAPHVVMLRRLLDRAAEFDVVHFHLDHLHLPAMLGRNISFVTTLHGRLDLPELGRVFAAFPEAPFVSISDAQRLPLRDVAMTWAATVHHGIPADLLRFSPRHQGYLAFLGRISPEKGPDAAIRIARTAGLPLRIAAKVDRVDQAYFEAVVKPMLDGPGVEFIGEIGDAEKSDFLGGAVALLMPIDWPEPFGLVMIEAMACGTPVVAYARGSVPEVVEDGVTGFVVRDEAGAAAALHGIGALDRARVRREFETRFTARRMAEDYLAIYRRLLRANDAAAAERAAAGARAAPRLRLA</sequence>
<evidence type="ECO:0000259" key="1">
    <source>
        <dbReference type="Pfam" id="PF00534"/>
    </source>
</evidence>
<dbReference type="Proteomes" id="UP001519924">
    <property type="component" value="Unassembled WGS sequence"/>
</dbReference>
<gene>
    <name evidence="3" type="ORF">K1J50_13035</name>
</gene>
<dbReference type="InterPro" id="IPR001296">
    <property type="entry name" value="Glyco_trans_1"/>
</dbReference>
<protein>
    <submittedName>
        <fullName evidence="3">Glycosyltransferase family 4 protein</fullName>
    </submittedName>
</protein>
<dbReference type="CDD" id="cd03802">
    <property type="entry name" value="GT4_AviGT4-like"/>
    <property type="match status" value="1"/>
</dbReference>
<reference evidence="3 4" key="1">
    <citation type="submission" date="2021-08" db="EMBL/GenBank/DDBJ databases">
        <title>Caldovatus sediminis gen. nov., sp. nov., a moderately thermophilic bacterium isolated from a hot spring.</title>
        <authorList>
            <person name="Hu C.-J."/>
            <person name="Li W.-J."/>
            <person name="Xian W.-D."/>
        </authorList>
    </citation>
    <scope>NUCLEOTIDE SEQUENCE [LARGE SCALE GENOMIC DNA]</scope>
    <source>
        <strain evidence="3 4">SYSU G05006</strain>
    </source>
</reference>
<name>A0ABS7F464_9PROT</name>
<dbReference type="Pfam" id="PF13439">
    <property type="entry name" value="Glyco_transf_4"/>
    <property type="match status" value="1"/>
</dbReference>
<keyword evidence="4" id="KW-1185">Reference proteome</keyword>
<dbReference type="Pfam" id="PF00534">
    <property type="entry name" value="Glycos_transf_1"/>
    <property type="match status" value="1"/>
</dbReference>
<organism evidence="3 4">
    <name type="scientific">Caldovatus aquaticus</name>
    <dbReference type="NCBI Taxonomy" id="2865671"/>
    <lineage>
        <taxon>Bacteria</taxon>
        <taxon>Pseudomonadati</taxon>
        <taxon>Pseudomonadota</taxon>
        <taxon>Alphaproteobacteria</taxon>
        <taxon>Acetobacterales</taxon>
        <taxon>Roseomonadaceae</taxon>
        <taxon>Caldovatus</taxon>
    </lineage>
</organism>
<dbReference type="EMBL" id="JAHZUY010000038">
    <property type="protein sequence ID" value="MBW8270406.1"/>
    <property type="molecule type" value="Genomic_DNA"/>
</dbReference>
<dbReference type="RefSeq" id="WP_220118145.1">
    <property type="nucleotide sequence ID" value="NZ_JAHZUY010000038.1"/>
</dbReference>
<evidence type="ECO:0000259" key="2">
    <source>
        <dbReference type="Pfam" id="PF13439"/>
    </source>
</evidence>
<feature type="domain" description="Glycosyltransferase subfamily 4-like N-terminal" evidence="2">
    <location>
        <begin position="18"/>
        <end position="119"/>
    </location>
</feature>
<dbReference type="InterPro" id="IPR028098">
    <property type="entry name" value="Glyco_trans_4-like_N"/>
</dbReference>
<accession>A0ABS7F464</accession>
<proteinExistence type="predicted"/>
<feature type="domain" description="Glycosyl transferase family 1" evidence="1">
    <location>
        <begin position="173"/>
        <end position="300"/>
    </location>
</feature>
<evidence type="ECO:0000313" key="4">
    <source>
        <dbReference type="Proteomes" id="UP001519924"/>
    </source>
</evidence>
<dbReference type="SUPFAM" id="SSF53756">
    <property type="entry name" value="UDP-Glycosyltransferase/glycogen phosphorylase"/>
    <property type="match status" value="1"/>
</dbReference>
<dbReference type="PANTHER" id="PTHR12526">
    <property type="entry name" value="GLYCOSYLTRANSFERASE"/>
    <property type="match status" value="1"/>
</dbReference>
<dbReference type="PANTHER" id="PTHR12526:SF595">
    <property type="entry name" value="BLL5217 PROTEIN"/>
    <property type="match status" value="1"/>
</dbReference>